<accession>A0ACD5GNF6</accession>
<evidence type="ECO:0000313" key="1">
    <source>
        <dbReference type="EMBL" id="XPM62408.1"/>
    </source>
</evidence>
<sequence>MGYLSWTLGGWQWLLFPLILLMGYTLWYPWKNYYHERCHTIYAVISVAFTGVLWLFLSQIFHADSFFILIPWHLRRI</sequence>
<gene>
    <name evidence="1" type="ORF">BH720_022050</name>
</gene>
<keyword evidence="2" id="KW-1185">Reference proteome</keyword>
<protein>
    <submittedName>
        <fullName evidence="1">Uncharacterized protein</fullName>
    </submittedName>
</protein>
<dbReference type="EMBL" id="CP182909">
    <property type="protein sequence ID" value="XPM62408.1"/>
    <property type="molecule type" value="Genomic_DNA"/>
</dbReference>
<dbReference type="Proteomes" id="UP000095472">
    <property type="component" value="Chromosome"/>
</dbReference>
<name>A0ACD5GNF6_9CYAN</name>
<reference evidence="1 2" key="1">
    <citation type="journal article" date="2016" name="Genome Announc.">
        <title>Draft Genome Sequence of the Thermotolerant Cyanobacterium Desertifilum sp. IPPAS B-1220.</title>
        <authorList>
            <person name="Mironov K.S."/>
            <person name="Sinetova M.A."/>
            <person name="Bolatkhan K."/>
            <person name="Zayadan B.K."/>
            <person name="Ustinova V.V."/>
            <person name="Kupriyanova E.V."/>
            <person name="Skrypnik A.N."/>
            <person name="Gogoleva N.E."/>
            <person name="Gogolev Y.V."/>
            <person name="Los D.A."/>
        </authorList>
    </citation>
    <scope>NUCLEOTIDE SEQUENCE [LARGE SCALE GENOMIC DNA]</scope>
    <source>
        <strain evidence="1 2">IPPAS B-1220</strain>
    </source>
</reference>
<evidence type="ECO:0000313" key="2">
    <source>
        <dbReference type="Proteomes" id="UP000095472"/>
    </source>
</evidence>
<organism evidence="1 2">
    <name type="scientific">Desertifilum tharense IPPAS B-1220</name>
    <dbReference type="NCBI Taxonomy" id="1781255"/>
    <lineage>
        <taxon>Bacteria</taxon>
        <taxon>Bacillati</taxon>
        <taxon>Cyanobacteriota</taxon>
        <taxon>Cyanophyceae</taxon>
        <taxon>Desertifilales</taxon>
        <taxon>Desertifilaceae</taxon>
        <taxon>Desertifilum</taxon>
    </lineage>
</organism>
<proteinExistence type="predicted"/>